<dbReference type="PROSITE" id="PS50017">
    <property type="entry name" value="DEATH_DOMAIN"/>
    <property type="match status" value="2"/>
</dbReference>
<feature type="compositionally biased region" description="Basic and acidic residues" evidence="1">
    <location>
        <begin position="210"/>
        <end position="235"/>
    </location>
</feature>
<dbReference type="Pfam" id="PF01048">
    <property type="entry name" value="PNP_UDP_1"/>
    <property type="match status" value="1"/>
</dbReference>
<dbReference type="GO" id="GO:0008930">
    <property type="term" value="F:methylthioadenosine nucleosidase activity"/>
    <property type="evidence" value="ECO:0007669"/>
    <property type="project" value="TreeGrafter"/>
</dbReference>
<proteinExistence type="predicted"/>
<dbReference type="EnsemblMetazoa" id="Aqu2.1.30059_001">
    <property type="protein sequence ID" value="Aqu2.1.30059_001"/>
    <property type="gene ID" value="Aqu2.1.30059"/>
</dbReference>
<accession>A0A1X7URB5</accession>
<feature type="domain" description="Death" evidence="2">
    <location>
        <begin position="27"/>
        <end position="90"/>
    </location>
</feature>
<feature type="compositionally biased region" description="Basic and acidic residues" evidence="1">
    <location>
        <begin position="247"/>
        <end position="257"/>
    </location>
</feature>
<dbReference type="InParanoid" id="A0A1X7URB5"/>
<dbReference type="CDD" id="cd01670">
    <property type="entry name" value="Death"/>
    <property type="match status" value="2"/>
</dbReference>
<dbReference type="GO" id="GO:0009116">
    <property type="term" value="P:nucleoside metabolic process"/>
    <property type="evidence" value="ECO:0007669"/>
    <property type="project" value="InterPro"/>
</dbReference>
<dbReference type="GO" id="GO:0007165">
    <property type="term" value="P:signal transduction"/>
    <property type="evidence" value="ECO:0007669"/>
    <property type="project" value="InterPro"/>
</dbReference>
<dbReference type="InterPro" id="IPR035994">
    <property type="entry name" value="Nucleoside_phosphorylase_sf"/>
</dbReference>
<dbReference type="InterPro" id="IPR000488">
    <property type="entry name" value="Death_dom"/>
</dbReference>
<dbReference type="Gene3D" id="1.10.533.10">
    <property type="entry name" value="Death Domain, Fas"/>
    <property type="match status" value="2"/>
</dbReference>
<name>A0A1X7URB5_AMPQE</name>
<dbReference type="SUPFAM" id="SSF47986">
    <property type="entry name" value="DEATH domain"/>
    <property type="match status" value="1"/>
</dbReference>
<dbReference type="InterPro" id="IPR000845">
    <property type="entry name" value="Nucleoside_phosphorylase_d"/>
</dbReference>
<organism evidence="3">
    <name type="scientific">Amphimedon queenslandica</name>
    <name type="common">Sponge</name>
    <dbReference type="NCBI Taxonomy" id="400682"/>
    <lineage>
        <taxon>Eukaryota</taxon>
        <taxon>Metazoa</taxon>
        <taxon>Porifera</taxon>
        <taxon>Demospongiae</taxon>
        <taxon>Heteroscleromorpha</taxon>
        <taxon>Haplosclerida</taxon>
        <taxon>Niphatidae</taxon>
        <taxon>Amphimedon</taxon>
    </lineage>
</organism>
<evidence type="ECO:0000256" key="1">
    <source>
        <dbReference type="SAM" id="MobiDB-lite"/>
    </source>
</evidence>
<dbReference type="Gene3D" id="3.40.50.1580">
    <property type="entry name" value="Nucleoside phosphorylase domain"/>
    <property type="match status" value="1"/>
</dbReference>
<dbReference type="GO" id="GO:0008782">
    <property type="term" value="F:adenosylhomocysteine nucleosidase activity"/>
    <property type="evidence" value="ECO:0007669"/>
    <property type="project" value="TreeGrafter"/>
</dbReference>
<dbReference type="SUPFAM" id="SSF53167">
    <property type="entry name" value="Purine and uridine phosphorylases"/>
    <property type="match status" value="1"/>
</dbReference>
<evidence type="ECO:0000259" key="2">
    <source>
        <dbReference type="PROSITE" id="PS50017"/>
    </source>
</evidence>
<dbReference type="GO" id="GO:0005829">
    <property type="term" value="C:cytosol"/>
    <property type="evidence" value="ECO:0007669"/>
    <property type="project" value="TreeGrafter"/>
</dbReference>
<protein>
    <recommendedName>
        <fullName evidence="2">Death domain-containing protein</fullName>
    </recommendedName>
</protein>
<dbReference type="STRING" id="400682.A0A1X7URB5"/>
<reference evidence="3" key="1">
    <citation type="submission" date="2017-05" db="UniProtKB">
        <authorList>
            <consortium name="EnsemblMetazoa"/>
        </authorList>
    </citation>
    <scope>IDENTIFICATION</scope>
</reference>
<dbReference type="Pfam" id="PF00531">
    <property type="entry name" value="Death"/>
    <property type="match status" value="1"/>
</dbReference>
<dbReference type="InterPro" id="IPR011029">
    <property type="entry name" value="DEATH-like_dom_sf"/>
</dbReference>
<evidence type="ECO:0000313" key="3">
    <source>
        <dbReference type="EnsemblMetazoa" id="Aqu2.1.30059_001"/>
    </source>
</evidence>
<dbReference type="OrthoDB" id="1658288at2759"/>
<feature type="domain" description="Death" evidence="2">
    <location>
        <begin position="144"/>
        <end position="203"/>
    </location>
</feature>
<sequence length="524" mass="57752">MEKRLRIGDLRDVKENLKNAKFDKTAWKTLGNELGLHPNRLTMIEANYKGDVESCFTECLSEWLKKVDDVEKHGGSTYSSLIAALKKMERTADVVDDLGDLLGTEESDKSQALQPKVSPGAELDIKDLNQVDTVLKKALFGAVNWKTLGLRLGLLATTLDCIEAEKSDQPAYLQKVVQKWLEKKDDVKETTWNVLIAAVKDIDNAAAIKIRDPAKEKKPAKTGKQKDEKNGHDEPDGGESPPELPDNGDKFKPSKEINFKDIPTPVVESIKVVITPATLDEENAVLRYLEPIEGDHYISASIYDRNISNIHVGKFGDNPVVVVTTAPPQHKQGPVHAAIVITKILEKFENIKYIVGVGVCYGMDKNKQKLGQVIVSTILCDFTNKREGKTELTNFQRGAQTNVGNSISNMFIPSDEIKSKLPEGIIADKGVYICTPSLIDNNELKGEYKDIRKDAKAGEMEGAGLTAATEYAKNKVEAIVIKGIGDWGDGDKKATERWKPFAAQAAACYVKTVLETKQVVCDSD</sequence>
<dbReference type="PANTHER" id="PTHR46832:SF1">
    <property type="entry name" value="5'-METHYLTHIOADENOSINE_S-ADENOSYLHOMOCYSTEINE NUCLEOSIDASE"/>
    <property type="match status" value="1"/>
</dbReference>
<dbReference type="GO" id="GO:0019284">
    <property type="term" value="P:L-methionine salvage from S-adenosylmethionine"/>
    <property type="evidence" value="ECO:0007669"/>
    <property type="project" value="TreeGrafter"/>
</dbReference>
<feature type="region of interest" description="Disordered" evidence="1">
    <location>
        <begin position="210"/>
        <end position="257"/>
    </location>
</feature>
<dbReference type="PANTHER" id="PTHR46832">
    <property type="entry name" value="5'-METHYLTHIOADENOSINE/S-ADENOSYLHOMOCYSTEINE NUCLEOSIDASE"/>
    <property type="match status" value="1"/>
</dbReference>
<dbReference type="AlphaFoldDB" id="A0A1X7URB5"/>